<dbReference type="KEGG" id="cmr:Cycma_3884"/>
<dbReference type="PROSITE" id="PS51007">
    <property type="entry name" value="CYTC"/>
    <property type="match status" value="1"/>
</dbReference>
<dbReference type="SUPFAM" id="SSF49299">
    <property type="entry name" value="PKD domain"/>
    <property type="match status" value="1"/>
</dbReference>
<dbReference type="Gene3D" id="1.10.760.10">
    <property type="entry name" value="Cytochrome c-like domain"/>
    <property type="match status" value="1"/>
</dbReference>
<evidence type="ECO:0000256" key="4">
    <source>
        <dbReference type="ARBA" id="ARBA00022982"/>
    </source>
</evidence>
<dbReference type="Pfam" id="PF00034">
    <property type="entry name" value="Cytochrom_C"/>
    <property type="match status" value="1"/>
</dbReference>
<keyword evidence="3 6" id="KW-0479">Metal-binding</keyword>
<proteinExistence type="predicted"/>
<keyword evidence="2 6" id="KW-0349">Heme</keyword>
<keyword evidence="1" id="KW-0813">Transport</keyword>
<evidence type="ECO:0000256" key="6">
    <source>
        <dbReference type="PIRSR" id="PIRSR602324-1"/>
    </source>
</evidence>
<keyword evidence="7" id="KW-0732">Signal</keyword>
<dbReference type="GO" id="GO:0020037">
    <property type="term" value="F:heme binding"/>
    <property type="evidence" value="ECO:0007669"/>
    <property type="project" value="InterPro"/>
</dbReference>
<evidence type="ECO:0000259" key="8">
    <source>
        <dbReference type="PROSITE" id="PS51007"/>
    </source>
</evidence>
<evidence type="ECO:0000256" key="2">
    <source>
        <dbReference type="ARBA" id="ARBA00022617"/>
    </source>
</evidence>
<dbReference type="InterPro" id="IPR011042">
    <property type="entry name" value="6-blade_b-propeller_TolB-like"/>
</dbReference>
<evidence type="ECO:0000256" key="7">
    <source>
        <dbReference type="SAM" id="SignalP"/>
    </source>
</evidence>
<dbReference type="PANTHER" id="PTHR19328">
    <property type="entry name" value="HEDGEHOG-INTERACTING PROTEIN"/>
    <property type="match status" value="1"/>
</dbReference>
<reference evidence="10" key="1">
    <citation type="submission" date="2011-07" db="EMBL/GenBank/DDBJ databases">
        <title>The complete genome of Cyclobacterium marinum DSM 745.</title>
        <authorList>
            <person name="Lucas S."/>
            <person name="Han J."/>
            <person name="Lapidus A."/>
            <person name="Bruce D."/>
            <person name="Goodwin L."/>
            <person name="Pitluck S."/>
            <person name="Peters L."/>
            <person name="Kyrpides N."/>
            <person name="Mavromatis K."/>
            <person name="Ivanova N."/>
            <person name="Ovchinnikova G."/>
            <person name="Chertkov O."/>
            <person name="Detter J.C."/>
            <person name="Tapia R."/>
            <person name="Han C."/>
            <person name="Land M."/>
            <person name="Hauser L."/>
            <person name="Markowitz V."/>
            <person name="Cheng J.-F."/>
            <person name="Hugenholtz P."/>
            <person name="Woyke T."/>
            <person name="Wu D."/>
            <person name="Tindall B."/>
            <person name="Schuetze A."/>
            <person name="Brambilla E."/>
            <person name="Klenk H.-P."/>
            <person name="Eisen J.A."/>
        </authorList>
    </citation>
    <scope>NUCLEOTIDE SEQUENCE [LARGE SCALE GENOMIC DNA]</scope>
    <source>
        <strain evidence="10">ATCC 25205 / DSM 745 / LMG 13164 / NCIMB 1802</strain>
    </source>
</reference>
<sequence length="881" mass="99134">MKYINLSLCLIALIFLQCHSPNSNQDEKKPDINRFEIELVAENLNQPMSMDVLTDGRILIVEKDGAVKVFDPYSQLVSTIAQIPVNKRFNQPFTTSGKKYDADDGMHGVVLDPDFDNNKLVYMYYSPEGEDSKSVLARYKWEGNSLDLNSKKILLEWSTQRERCCHWGGGMIFDREGNLLIAIGDNSGFNINDKDGDSRRTSGNSNDLRGSILRIKPEEDGTYSIPDGNLFTKGMEKTRPEIYIMGVRNPWRLTMDSKTGWLYWGEVGPSTDEFNRAREAGYFGWPYFIADNKKNTAIKTEYDTLHIVNNSQYNTGLVELPAKPIPSIAWYDRNPSELFPIPGSGSLSAVGGPFYRKADFNNAERPYPAYYDGKWFVTDYVRGWIMVIEVDDEGNYYSMEEFMPEGTFKGINDMDFAPNGDMYVLQYGHDSYAPYARDAKLFKIKYNGGNRQPIAKASSDKIAGSVPMKGRLLTEGTIDYDNNISQYNWVLTSESAESIEFSEQNPDINIEVPGVYQAILTVTDEEGAIDRDTIEITAGNEPPQVSIEFPESNSSFYFPGDEVKYSINISDDEDHQIDNSKIKIWADYLPEGFELQNFITNLKNSPIHFSANSILGKQLINQNNCTQCHRLNQKAVGPSFYEISNHYKGKEGVYAQLSEKIMGGTKGKWGQAEMPANPAVSLVEANAIVDYILNSTNSTEDKTSLPRSGTLKVANKDDAGHLIFKASYTDNGWGKISPLETSTVLGLKNPRVFVSSYDTTSNMRLYTPHFKQPNHLIPNGKTSYIGLNDTDLTGITKVGLDIINFAKIEKSNWKISLKANSPSGEIIGSSMLDNLNEEVDKFIKIPLKSTIGKKDLFIVIENNNYQKGMEVFEIRSVKFFK</sequence>
<dbReference type="InterPro" id="IPR011041">
    <property type="entry name" value="Quinoprot_gluc/sorb_DH_b-prop"/>
</dbReference>
<dbReference type="PANTHER" id="PTHR19328:SF75">
    <property type="entry name" value="ALDOSE SUGAR DEHYDROGENASE YLII"/>
    <property type="match status" value="1"/>
</dbReference>
<dbReference type="HOGENOM" id="CLU_002470_1_0_10"/>
<name>G0J5F7_CYCMS</name>
<keyword evidence="4" id="KW-0249">Electron transport</keyword>
<dbReference type="AlphaFoldDB" id="G0J5F7"/>
<dbReference type="GO" id="GO:0009055">
    <property type="term" value="F:electron transfer activity"/>
    <property type="evidence" value="ECO:0007669"/>
    <property type="project" value="InterPro"/>
</dbReference>
<feature type="chain" id="PRO_5003400790" evidence="7">
    <location>
        <begin position="26"/>
        <end position="881"/>
    </location>
</feature>
<dbReference type="Proteomes" id="UP000001635">
    <property type="component" value="Chromosome"/>
</dbReference>
<keyword evidence="5 6" id="KW-0408">Iron</keyword>
<dbReference type="InterPro" id="IPR002324">
    <property type="entry name" value="Cyt_c_ID"/>
</dbReference>
<dbReference type="Gene3D" id="2.120.10.30">
    <property type="entry name" value="TolB, C-terminal domain"/>
    <property type="match status" value="1"/>
</dbReference>
<feature type="signal peptide" evidence="7">
    <location>
        <begin position="1"/>
        <end position="25"/>
    </location>
</feature>
<dbReference type="GO" id="GO:0005506">
    <property type="term" value="F:iron ion binding"/>
    <property type="evidence" value="ECO:0007669"/>
    <property type="project" value="InterPro"/>
</dbReference>
<evidence type="ECO:0000256" key="3">
    <source>
        <dbReference type="ARBA" id="ARBA00022723"/>
    </source>
</evidence>
<dbReference type="Pfam" id="PF07995">
    <property type="entry name" value="GSDH"/>
    <property type="match status" value="1"/>
</dbReference>
<protein>
    <submittedName>
        <fullName evidence="9">Cytochrome c class I</fullName>
    </submittedName>
</protein>
<dbReference type="InterPro" id="IPR009056">
    <property type="entry name" value="Cyt_c-like_dom"/>
</dbReference>
<feature type="binding site" description="covalent" evidence="6">
    <location>
        <position position="674"/>
    </location>
    <ligand>
        <name>heme c</name>
        <dbReference type="ChEBI" id="CHEBI:61717"/>
    </ligand>
</feature>
<evidence type="ECO:0000256" key="1">
    <source>
        <dbReference type="ARBA" id="ARBA00022448"/>
    </source>
</evidence>
<keyword evidence="10" id="KW-1185">Reference proteome</keyword>
<dbReference type="OrthoDB" id="9816308at2"/>
<dbReference type="SUPFAM" id="SSF50952">
    <property type="entry name" value="Soluble quinoprotein glucose dehydrogenase"/>
    <property type="match status" value="1"/>
</dbReference>
<dbReference type="RefSeq" id="WP_014021878.1">
    <property type="nucleotide sequence ID" value="NC_015914.1"/>
</dbReference>
<dbReference type="PRINTS" id="PR00606">
    <property type="entry name" value="CYTCHROMECID"/>
</dbReference>
<dbReference type="STRING" id="880070.Cycma_3884"/>
<dbReference type="EMBL" id="CP002955">
    <property type="protein sequence ID" value="AEL27593.1"/>
    <property type="molecule type" value="Genomic_DNA"/>
</dbReference>
<dbReference type="eggNOG" id="COG4654">
    <property type="taxonomic scope" value="Bacteria"/>
</dbReference>
<feature type="binding site" description="covalent" evidence="6">
    <location>
        <position position="629"/>
    </location>
    <ligand>
        <name>heme c</name>
        <dbReference type="ChEBI" id="CHEBI:61717"/>
    </ligand>
</feature>
<dbReference type="Gene3D" id="2.60.40.10">
    <property type="entry name" value="Immunoglobulins"/>
    <property type="match status" value="1"/>
</dbReference>
<feature type="domain" description="Cytochrome c" evidence="8">
    <location>
        <begin position="611"/>
        <end position="696"/>
    </location>
</feature>
<dbReference type="eggNOG" id="COG3291">
    <property type="taxonomic scope" value="Bacteria"/>
</dbReference>
<feature type="binding site" description="covalent" evidence="6">
    <location>
        <position position="625"/>
    </location>
    <ligand>
        <name>heme c</name>
        <dbReference type="ChEBI" id="CHEBI:61717"/>
    </ligand>
</feature>
<dbReference type="eggNOG" id="COG2133">
    <property type="taxonomic scope" value="Bacteria"/>
</dbReference>
<evidence type="ECO:0000313" key="9">
    <source>
        <dbReference type="EMBL" id="AEL27593.1"/>
    </source>
</evidence>
<dbReference type="InterPro" id="IPR036909">
    <property type="entry name" value="Cyt_c-like_dom_sf"/>
</dbReference>
<evidence type="ECO:0000256" key="5">
    <source>
        <dbReference type="ARBA" id="ARBA00023004"/>
    </source>
</evidence>
<dbReference type="InterPro" id="IPR012938">
    <property type="entry name" value="Glc/Sorbosone_DH"/>
</dbReference>
<accession>G0J5F7</accession>
<dbReference type="InterPro" id="IPR035986">
    <property type="entry name" value="PKD_dom_sf"/>
</dbReference>
<dbReference type="InterPro" id="IPR013783">
    <property type="entry name" value="Ig-like_fold"/>
</dbReference>
<dbReference type="SUPFAM" id="SSF46626">
    <property type="entry name" value="Cytochrome c"/>
    <property type="match status" value="1"/>
</dbReference>
<comment type="PTM">
    <text evidence="6">Binds 1 heme c group covalently per subunit.</text>
</comment>
<evidence type="ECO:0000313" key="10">
    <source>
        <dbReference type="Proteomes" id="UP000001635"/>
    </source>
</evidence>
<gene>
    <name evidence="9" type="ordered locus">Cycma_3884</name>
</gene>
<organism evidence="9 10">
    <name type="scientific">Cyclobacterium marinum (strain ATCC 25205 / DSM 745 / LMG 13164 / NCIMB 1802)</name>
    <name type="common">Flectobacillus marinus</name>
    <dbReference type="NCBI Taxonomy" id="880070"/>
    <lineage>
        <taxon>Bacteria</taxon>
        <taxon>Pseudomonadati</taxon>
        <taxon>Bacteroidota</taxon>
        <taxon>Cytophagia</taxon>
        <taxon>Cytophagales</taxon>
        <taxon>Cyclobacteriaceae</taxon>
        <taxon>Cyclobacterium</taxon>
    </lineage>
</organism>